<proteinExistence type="predicted"/>
<feature type="compositionally biased region" description="Polar residues" evidence="1">
    <location>
        <begin position="137"/>
        <end position="156"/>
    </location>
</feature>
<dbReference type="AlphaFoldDB" id="A0A060XJD9"/>
<reference evidence="2" key="2">
    <citation type="submission" date="2014-03" db="EMBL/GenBank/DDBJ databases">
        <authorList>
            <person name="Genoscope - CEA"/>
        </authorList>
    </citation>
    <scope>NUCLEOTIDE SEQUENCE</scope>
</reference>
<name>A0A060XJD9_ONCMY</name>
<feature type="region of interest" description="Disordered" evidence="1">
    <location>
        <begin position="1"/>
        <end position="20"/>
    </location>
</feature>
<feature type="compositionally biased region" description="Polar residues" evidence="1">
    <location>
        <begin position="188"/>
        <end position="201"/>
    </location>
</feature>
<evidence type="ECO:0000313" key="3">
    <source>
        <dbReference type="Proteomes" id="UP000193380"/>
    </source>
</evidence>
<feature type="region of interest" description="Disordered" evidence="1">
    <location>
        <begin position="40"/>
        <end position="60"/>
    </location>
</feature>
<reference evidence="2" key="1">
    <citation type="journal article" date="2014" name="Nat. Commun.">
        <title>The rainbow trout genome provides novel insights into evolution after whole-genome duplication in vertebrates.</title>
        <authorList>
            <person name="Berthelot C."/>
            <person name="Brunet F."/>
            <person name="Chalopin D."/>
            <person name="Juanchich A."/>
            <person name="Bernard M."/>
            <person name="Noel B."/>
            <person name="Bento P."/>
            <person name="Da Silva C."/>
            <person name="Labadie K."/>
            <person name="Alberti A."/>
            <person name="Aury J.M."/>
            <person name="Louis A."/>
            <person name="Dehais P."/>
            <person name="Bardou P."/>
            <person name="Montfort J."/>
            <person name="Klopp C."/>
            <person name="Cabau C."/>
            <person name="Gaspin C."/>
            <person name="Thorgaard G.H."/>
            <person name="Boussaha M."/>
            <person name="Quillet E."/>
            <person name="Guyomard R."/>
            <person name="Galiana D."/>
            <person name="Bobe J."/>
            <person name="Volff J.N."/>
            <person name="Genet C."/>
            <person name="Wincker P."/>
            <person name="Jaillon O."/>
            <person name="Roest Crollius H."/>
            <person name="Guiguen Y."/>
        </authorList>
    </citation>
    <scope>NUCLEOTIDE SEQUENCE [LARGE SCALE GENOMIC DNA]</scope>
</reference>
<organism evidence="2 3">
    <name type="scientific">Oncorhynchus mykiss</name>
    <name type="common">Rainbow trout</name>
    <name type="synonym">Salmo gairdneri</name>
    <dbReference type="NCBI Taxonomy" id="8022"/>
    <lineage>
        <taxon>Eukaryota</taxon>
        <taxon>Metazoa</taxon>
        <taxon>Chordata</taxon>
        <taxon>Craniata</taxon>
        <taxon>Vertebrata</taxon>
        <taxon>Euteleostomi</taxon>
        <taxon>Actinopterygii</taxon>
        <taxon>Neopterygii</taxon>
        <taxon>Teleostei</taxon>
        <taxon>Protacanthopterygii</taxon>
        <taxon>Salmoniformes</taxon>
        <taxon>Salmonidae</taxon>
        <taxon>Salmoninae</taxon>
        <taxon>Oncorhynchus</taxon>
    </lineage>
</organism>
<accession>A0A060XJD9</accession>
<sequence>MKHSAVMTPPPIHINGQGNRELQPLAPETTLSYCHLSHSVSSHLDSSPESSETGQDVPLTRKERQQILKGIHNIAVKAACRRSKALEVDALRLPPPPSPLDPKKHKSSLSLSEAPPRGLALLRGRQPSPELRHATSDENLSSSTGEGPGSQGTWTRTRNRQPAPKNPNPTLREQDFEARRRKRRSRSFEVTGQALSQSKTMAAQRVRPLDSTSDPHLHINGQPQAPLQRPQHRGVPPLTKARLPHNNHQTGPITESSPVHLSNLKRASQLRQPQPLLYVTTTGTGGQRTRRH</sequence>
<feature type="region of interest" description="Disordered" evidence="1">
    <location>
        <begin position="91"/>
        <end position="292"/>
    </location>
</feature>
<dbReference type="EMBL" id="FR905440">
    <property type="protein sequence ID" value="CDQ79332.1"/>
    <property type="molecule type" value="Genomic_DNA"/>
</dbReference>
<dbReference type="PaxDb" id="8022-A0A060XJD9"/>
<dbReference type="Proteomes" id="UP000193380">
    <property type="component" value="Unassembled WGS sequence"/>
</dbReference>
<feature type="compositionally biased region" description="Low complexity" evidence="1">
    <location>
        <begin position="40"/>
        <end position="51"/>
    </location>
</feature>
<evidence type="ECO:0000256" key="1">
    <source>
        <dbReference type="SAM" id="MobiDB-lite"/>
    </source>
</evidence>
<feature type="compositionally biased region" description="Polar residues" evidence="1">
    <location>
        <begin position="246"/>
        <end position="272"/>
    </location>
</feature>
<evidence type="ECO:0000313" key="2">
    <source>
        <dbReference type="EMBL" id="CDQ79332.1"/>
    </source>
</evidence>
<gene>
    <name evidence="2" type="ORF">GSONMT00062368001</name>
</gene>
<protein>
    <submittedName>
        <fullName evidence="2">Uncharacterized protein</fullName>
    </submittedName>
</protein>
<dbReference type="STRING" id="8022.A0A060XJD9"/>